<dbReference type="Gene3D" id="1.10.1870.10">
    <property type="entry name" value="Domain 3, Saccharopine reductase"/>
    <property type="match status" value="1"/>
</dbReference>
<dbReference type="PANTHER" id="PTHR11133">
    <property type="entry name" value="SACCHAROPINE DEHYDROGENASE"/>
    <property type="match status" value="1"/>
</dbReference>
<dbReference type="SMART" id="SM01003">
    <property type="entry name" value="AlaDh_PNT_N"/>
    <property type="match status" value="1"/>
</dbReference>
<dbReference type="AlphaFoldDB" id="B8BS40"/>
<dbReference type="FunFam" id="3.40.50.720:FF:000072">
    <property type="entry name" value="Saccharopine dehydrogenase [NADP(+), L-glutamate-forming]"/>
    <property type="match status" value="1"/>
</dbReference>
<dbReference type="GO" id="GO:0033512">
    <property type="term" value="P:L-lysine catabolic process to acetyl-CoA via saccharopine"/>
    <property type="evidence" value="ECO:0007669"/>
    <property type="project" value="UniProtKB-UniPathway"/>
</dbReference>
<accession>B8BS40</accession>
<dbReference type="InterPro" id="IPR051168">
    <property type="entry name" value="AASS"/>
</dbReference>
<evidence type="ECO:0000259" key="8">
    <source>
        <dbReference type="SMART" id="SM01002"/>
    </source>
</evidence>
<dbReference type="InterPro" id="IPR032095">
    <property type="entry name" value="Sacchrp_dh-like_C"/>
</dbReference>
<dbReference type="CDD" id="cd12144">
    <property type="entry name" value="SDH_N_domain"/>
    <property type="match status" value="1"/>
</dbReference>
<dbReference type="InterPro" id="IPR043009">
    <property type="entry name" value="LOR/SDH_bifunc_enz_cons_dom_sf"/>
</dbReference>
<dbReference type="SUPFAM" id="SSF51735">
    <property type="entry name" value="NAD(P)-binding Rossmann-fold domains"/>
    <property type="match status" value="1"/>
</dbReference>
<dbReference type="HOGENOM" id="CLU_005231_1_0_1"/>
<feature type="domain" description="Alanine dehydrogenase/pyridine nucleotide transhydrogenase N-terminal" evidence="9">
    <location>
        <begin position="2"/>
        <end position="146"/>
    </location>
</feature>
<dbReference type="InterPro" id="IPR007886">
    <property type="entry name" value="AlaDH/PNT_N"/>
</dbReference>
<keyword evidence="6" id="KW-0511">Multifunctional enzyme</keyword>
<keyword evidence="11" id="KW-1185">Reference proteome</keyword>
<keyword evidence="4" id="KW-0560">Oxidoreductase</keyword>
<dbReference type="PANTHER" id="PTHR11133:SF22">
    <property type="entry name" value="ALPHA-AMINOADIPIC SEMIALDEHYDE SYNTHASE, MITOCHONDRIAL"/>
    <property type="match status" value="1"/>
</dbReference>
<evidence type="ECO:0000256" key="7">
    <source>
        <dbReference type="ARBA" id="ARBA00025744"/>
    </source>
</evidence>
<evidence type="ECO:0000256" key="5">
    <source>
        <dbReference type="ARBA" id="ARBA00023027"/>
    </source>
</evidence>
<dbReference type="InterPro" id="IPR005097">
    <property type="entry name" value="Sacchrp_dh_NADP-bd"/>
</dbReference>
<dbReference type="Gene3D" id="3.30.70.2690">
    <property type="entry name" value="LOR/SDH bifunctional enzyme, conserved domain"/>
    <property type="match status" value="1"/>
</dbReference>
<dbReference type="SUPFAM" id="SSF52283">
    <property type="entry name" value="Formate/glycerate dehydrogenase catalytic domain-like"/>
    <property type="match status" value="1"/>
</dbReference>
<organism evidence="10 11">
    <name type="scientific">Thalassiosira pseudonana</name>
    <name type="common">Marine diatom</name>
    <name type="synonym">Cyclotella nana</name>
    <dbReference type="NCBI Taxonomy" id="35128"/>
    <lineage>
        <taxon>Eukaryota</taxon>
        <taxon>Sar</taxon>
        <taxon>Stramenopiles</taxon>
        <taxon>Ochrophyta</taxon>
        <taxon>Bacillariophyta</taxon>
        <taxon>Coscinodiscophyceae</taxon>
        <taxon>Thalassiosirophycidae</taxon>
        <taxon>Thalassiosirales</taxon>
        <taxon>Thalassiosiraceae</taxon>
        <taxon>Thalassiosira</taxon>
    </lineage>
</organism>
<dbReference type="GO" id="GO:0004753">
    <property type="term" value="F:saccharopine dehydrogenase activity"/>
    <property type="evidence" value="ECO:0000318"/>
    <property type="project" value="GO_Central"/>
</dbReference>
<dbReference type="STRING" id="35128.B8BS40"/>
<evidence type="ECO:0000256" key="4">
    <source>
        <dbReference type="ARBA" id="ARBA00023002"/>
    </source>
</evidence>
<dbReference type="InterPro" id="IPR007698">
    <property type="entry name" value="AlaDH/PNT_NAD(H)-bd"/>
</dbReference>
<dbReference type="GO" id="GO:0005737">
    <property type="term" value="C:cytoplasm"/>
    <property type="evidence" value="ECO:0000318"/>
    <property type="project" value="GO_Central"/>
</dbReference>
<dbReference type="GeneID" id="7449095"/>
<dbReference type="Pfam" id="PF16653">
    <property type="entry name" value="Sacchrp_dh_C"/>
    <property type="match status" value="1"/>
</dbReference>
<dbReference type="RefSeq" id="XP_002286419.1">
    <property type="nucleotide sequence ID" value="XM_002286383.1"/>
</dbReference>
<dbReference type="SUPFAM" id="SSF55347">
    <property type="entry name" value="Glyceraldehyde-3-phosphate dehydrogenase-like, C-terminal domain"/>
    <property type="match status" value="1"/>
</dbReference>
<dbReference type="SMART" id="SM01002">
    <property type="entry name" value="AlaDh_PNT_C"/>
    <property type="match status" value="1"/>
</dbReference>
<evidence type="ECO:0000259" key="9">
    <source>
        <dbReference type="SMART" id="SM01003"/>
    </source>
</evidence>
<evidence type="ECO:0000256" key="6">
    <source>
        <dbReference type="ARBA" id="ARBA00023268"/>
    </source>
</evidence>
<proteinExistence type="inferred from homology"/>
<dbReference type="FunFam" id="3.30.360.10:FF:000008">
    <property type="entry name" value="Alpha-aminoadipic semialdehyde synthase, mitochondrial"/>
    <property type="match status" value="1"/>
</dbReference>
<evidence type="ECO:0000256" key="2">
    <source>
        <dbReference type="ARBA" id="ARBA00004720"/>
    </source>
</evidence>
<evidence type="ECO:0000313" key="11">
    <source>
        <dbReference type="Proteomes" id="UP000001449"/>
    </source>
</evidence>
<dbReference type="Pfam" id="PF04455">
    <property type="entry name" value="Saccharop_dh_N"/>
    <property type="match status" value="1"/>
</dbReference>
<dbReference type="InParanoid" id="B8BS40"/>
<dbReference type="FunFam" id="1.10.1870.10:FF:000006">
    <property type="entry name" value="Unplaced genomic scaffold supercont1.7, whole genome shotgun sequence"/>
    <property type="match status" value="1"/>
</dbReference>
<feature type="non-terminal residue" evidence="10">
    <location>
        <position position="1"/>
    </location>
</feature>
<dbReference type="Pfam" id="PF05222">
    <property type="entry name" value="AlaDh_PNT_N"/>
    <property type="match status" value="1"/>
</dbReference>
<sequence>VGILAEHYDKWERRRSPITPDHVKQLITSFKHGELTNVYVQPSQRIFPETQYEAVGAKISADLCDADILLGVKQPNIDDLLPDKTYFFFSHVIKGQPENMALLQAILDKNIQLFDYEAIASDETDPSTGKIRKRRLVAFGKYAGIAGMIDTFQCLGRRLLASGYSTPFLNCSPAYVYYDLDEAKRSVKELGRHIEEDGLPMSLEPLVFAFTGNGNVTTGALEMFQLLPHKMVTLDEAIALKNTTGPHKCIYGLMVQQQDLVKRTGSEEVFDVKHYRENPSEYESTFASKVAPICNVIVNGIYWDERYPRLLTKAEMSELYRNGSKGLFVVGDISCDVNGSIEFLEKTTTIEKPFFSWNPTTNEADDEISKDGIAVMGVDILPTELSVESSKHFGESLLPLLKQLITNGHDKDDDVYGNLSPELANACITQNGSLTPNFAYIKALMERPRASTTKTIHSLSQPHILLRIEGHLFDSGLINNVLDVIENQDCPFDIEECTVKRTVNGVATKSILMMRVFSDDDEKLGNVLKKITLLLDLIDSADASMQHFDNRLQSKPSSSQNRVTVLGEREQNILLLGAGKVASSFAEYLGRSKTNTITVASQYEADAMKTARYATRGKAVTCDLSQPGDQLKYLIQEADIVVSLLPAQMHPTIAEECISMKTDLVTASYESEEMRALCSSAEEAGIAILNEMGLDPGVDHMSAMKIIDDVHERGGEITSFSSVCGGLPSPEVANHNPLLYKFSWSPMGVMKASQNAAVYRKDNQLVVIDGADLLASAEPFDAWKSLNLECIPNRDSLVYGEKYGIESAATIFRGTLRYQGFSSLLHVLKNMGLLDNKGTGAVSWYDALDDLRKQGGHADLRKFVLACAGGDRDLGLRAYNCLSWLGLKEHTPVSEPSSIAKSFCDVLQQHLQFEEGERDMVLMHHDIRAVFGDGSNETLSCSMELYGDDRMTAMCKTVGFTAAIGTKLILEGGITNKGLLLPTSKDVYTPSLELLREEGI</sequence>
<protein>
    <submittedName>
        <fullName evidence="10">Lysine-ketoglutarate reductase/saccharopine dehydrogenase bifunctional enzyme</fullName>
    </submittedName>
</protein>
<reference evidence="10 11" key="1">
    <citation type="journal article" date="2004" name="Science">
        <title>The genome of the diatom Thalassiosira pseudonana: ecology, evolution, and metabolism.</title>
        <authorList>
            <person name="Armbrust E.V."/>
            <person name="Berges J.A."/>
            <person name="Bowler C."/>
            <person name="Green B.R."/>
            <person name="Martinez D."/>
            <person name="Putnam N.H."/>
            <person name="Zhou S."/>
            <person name="Allen A.E."/>
            <person name="Apt K.E."/>
            <person name="Bechner M."/>
            <person name="Brzezinski M.A."/>
            <person name="Chaal B.K."/>
            <person name="Chiovitti A."/>
            <person name="Davis A.K."/>
            <person name="Demarest M.S."/>
            <person name="Detter J.C."/>
            <person name="Glavina T."/>
            <person name="Goodstein D."/>
            <person name="Hadi M.Z."/>
            <person name="Hellsten U."/>
            <person name="Hildebrand M."/>
            <person name="Jenkins B.D."/>
            <person name="Jurka J."/>
            <person name="Kapitonov V.V."/>
            <person name="Kroger N."/>
            <person name="Lau W.W."/>
            <person name="Lane T.W."/>
            <person name="Larimer F.W."/>
            <person name="Lippmeier J.C."/>
            <person name="Lucas S."/>
            <person name="Medina M."/>
            <person name="Montsant A."/>
            <person name="Obornik M."/>
            <person name="Parker M.S."/>
            <person name="Palenik B."/>
            <person name="Pazour G.J."/>
            <person name="Richardson P.M."/>
            <person name="Rynearson T.A."/>
            <person name="Saito M.A."/>
            <person name="Schwartz D.C."/>
            <person name="Thamatrakoln K."/>
            <person name="Valentin K."/>
            <person name="Vardi A."/>
            <person name="Wilkerson F.P."/>
            <person name="Rokhsar D.S."/>
        </authorList>
    </citation>
    <scope>NUCLEOTIDE SEQUENCE [LARGE SCALE GENOMIC DNA]</scope>
    <source>
        <strain evidence="10 11">CCMP1335</strain>
    </source>
</reference>
<dbReference type="Gene3D" id="3.40.50.720">
    <property type="entry name" value="NAD(P)-binding Rossmann-like Domain"/>
    <property type="match status" value="3"/>
</dbReference>
<dbReference type="OMA" id="TPHVHDI"/>
<comment type="pathway">
    <text evidence="1">Amino-acid degradation; L-lysine degradation via saccharopine pathway; glutaryl-CoA from L-lysine: step 1/6.</text>
</comment>
<evidence type="ECO:0000256" key="3">
    <source>
        <dbReference type="ARBA" id="ARBA00022857"/>
    </source>
</evidence>
<comment type="pathway">
    <text evidence="2">Amino-acid degradation; L-lysine degradation via saccharopine pathway; glutaryl-CoA from L-lysine: step 2/6.</text>
</comment>
<evidence type="ECO:0000256" key="1">
    <source>
        <dbReference type="ARBA" id="ARBA00004682"/>
    </source>
</evidence>
<keyword evidence="5" id="KW-0520">NAD</keyword>
<dbReference type="KEGG" id="tps:THAPSDRAFT_261124"/>
<feature type="non-terminal residue" evidence="10">
    <location>
        <position position="1000"/>
    </location>
</feature>
<dbReference type="Gene3D" id="3.30.360.10">
    <property type="entry name" value="Dihydrodipicolinate Reductase, domain 2"/>
    <property type="match status" value="1"/>
</dbReference>
<dbReference type="EMBL" id="CM000638">
    <property type="protein sequence ID" value="EED96060.1"/>
    <property type="molecule type" value="Genomic_DNA"/>
</dbReference>
<gene>
    <name evidence="10" type="ORF">THAPSDRAFT_261124</name>
</gene>
<evidence type="ECO:0000313" key="10">
    <source>
        <dbReference type="EMBL" id="EED96060.1"/>
    </source>
</evidence>
<dbReference type="UniPathway" id="UPA00868">
    <property type="reaction ID" value="UER00835"/>
</dbReference>
<dbReference type="Proteomes" id="UP000001449">
    <property type="component" value="Chromosome 1"/>
</dbReference>
<dbReference type="PaxDb" id="35128-Thaps261124"/>
<name>B8BS40_THAPS</name>
<dbReference type="GO" id="GO:0019878">
    <property type="term" value="P:lysine biosynthetic process via aminoadipic acid"/>
    <property type="evidence" value="ECO:0000318"/>
    <property type="project" value="GO_Central"/>
</dbReference>
<dbReference type="InterPro" id="IPR036291">
    <property type="entry name" value="NAD(P)-bd_dom_sf"/>
</dbReference>
<dbReference type="Pfam" id="PF03435">
    <property type="entry name" value="Sacchrp_dh_NADP"/>
    <property type="match status" value="1"/>
</dbReference>
<dbReference type="InterPro" id="IPR007545">
    <property type="entry name" value="LOR/SDH_bifunc_enz_cons_dom"/>
</dbReference>
<comment type="similarity">
    <text evidence="7">In the C-terminal section; belongs to the saccharopine dehydrogenase family.</text>
</comment>
<reference evidence="10 11" key="2">
    <citation type="journal article" date="2008" name="Nature">
        <title>The Phaeodactylum genome reveals the evolutionary history of diatom genomes.</title>
        <authorList>
            <person name="Bowler C."/>
            <person name="Allen A.E."/>
            <person name="Badger J.H."/>
            <person name="Grimwood J."/>
            <person name="Jabbari K."/>
            <person name="Kuo A."/>
            <person name="Maheswari U."/>
            <person name="Martens C."/>
            <person name="Maumus F."/>
            <person name="Otillar R.P."/>
            <person name="Rayko E."/>
            <person name="Salamov A."/>
            <person name="Vandepoele K."/>
            <person name="Beszteri B."/>
            <person name="Gruber A."/>
            <person name="Heijde M."/>
            <person name="Katinka M."/>
            <person name="Mock T."/>
            <person name="Valentin K."/>
            <person name="Verret F."/>
            <person name="Berges J.A."/>
            <person name="Brownlee C."/>
            <person name="Cadoret J.P."/>
            <person name="Chiovitti A."/>
            <person name="Choi C.J."/>
            <person name="Coesel S."/>
            <person name="De Martino A."/>
            <person name="Detter J.C."/>
            <person name="Durkin C."/>
            <person name="Falciatore A."/>
            <person name="Fournet J."/>
            <person name="Haruta M."/>
            <person name="Huysman M.J."/>
            <person name="Jenkins B.D."/>
            <person name="Jiroutova K."/>
            <person name="Jorgensen R.E."/>
            <person name="Joubert Y."/>
            <person name="Kaplan A."/>
            <person name="Kroger N."/>
            <person name="Kroth P.G."/>
            <person name="La Roche J."/>
            <person name="Lindquist E."/>
            <person name="Lommer M."/>
            <person name="Martin-Jezequel V."/>
            <person name="Lopez P.J."/>
            <person name="Lucas S."/>
            <person name="Mangogna M."/>
            <person name="McGinnis K."/>
            <person name="Medlin L.K."/>
            <person name="Montsant A."/>
            <person name="Oudot-Le Secq M.P."/>
            <person name="Napoli C."/>
            <person name="Obornik M."/>
            <person name="Parker M.S."/>
            <person name="Petit J.L."/>
            <person name="Porcel B.M."/>
            <person name="Poulsen N."/>
            <person name="Robison M."/>
            <person name="Rychlewski L."/>
            <person name="Rynearson T.A."/>
            <person name="Schmutz J."/>
            <person name="Shapiro H."/>
            <person name="Siaut M."/>
            <person name="Stanley M."/>
            <person name="Sussman M.R."/>
            <person name="Taylor A.R."/>
            <person name="Vardi A."/>
            <person name="von Dassow P."/>
            <person name="Vyverman W."/>
            <person name="Willis A."/>
            <person name="Wyrwicz L.S."/>
            <person name="Rokhsar D.S."/>
            <person name="Weissenbach J."/>
            <person name="Armbrust E.V."/>
            <person name="Green B.R."/>
            <person name="Van de Peer Y."/>
            <person name="Grigoriev I.V."/>
        </authorList>
    </citation>
    <scope>NUCLEOTIDE SEQUENCE [LARGE SCALE GENOMIC DNA]</scope>
    <source>
        <strain evidence="10 11">CCMP1335</strain>
    </source>
</reference>
<keyword evidence="3" id="KW-0521">NADP</keyword>
<feature type="domain" description="Alanine dehydrogenase/pyridine nucleotide transhydrogenase NAD(H)-binding" evidence="8">
    <location>
        <begin position="192"/>
        <end position="377"/>
    </location>
</feature>
<dbReference type="eggNOG" id="KOG0172">
    <property type="taxonomic scope" value="Eukaryota"/>
</dbReference>
<dbReference type="CDD" id="cd12189">
    <property type="entry name" value="LKR_SDH_like"/>
    <property type="match status" value="1"/>
</dbReference>